<dbReference type="Proteomes" id="UP000766570">
    <property type="component" value="Unassembled WGS sequence"/>
</dbReference>
<name>A0ABS4WAH6_9MICC</name>
<evidence type="ECO:0000313" key="5">
    <source>
        <dbReference type="EMBL" id="MBP2373207.1"/>
    </source>
</evidence>
<dbReference type="EMBL" id="JAGIOE010000001">
    <property type="protein sequence ID" value="MBP2373207.1"/>
    <property type="molecule type" value="Genomic_DNA"/>
</dbReference>
<feature type="region of interest" description="Disordered" evidence="2">
    <location>
        <begin position="290"/>
        <end position="311"/>
    </location>
</feature>
<reference evidence="5 6" key="1">
    <citation type="submission" date="2021-03" db="EMBL/GenBank/DDBJ databases">
        <title>Sequencing the genomes of 1000 actinobacteria strains.</title>
        <authorList>
            <person name="Klenk H.-P."/>
        </authorList>
    </citation>
    <scope>NUCLEOTIDE SEQUENCE [LARGE SCALE GENOMIC DNA]</scope>
    <source>
        <strain evidence="5 6">DSM 15454</strain>
    </source>
</reference>
<evidence type="ECO:0000256" key="1">
    <source>
        <dbReference type="SAM" id="Coils"/>
    </source>
</evidence>
<dbReference type="InterPro" id="IPR008613">
    <property type="entry name" value="Excalibur_Ca-bd_domain"/>
</dbReference>
<gene>
    <name evidence="5" type="ORF">JOF46_001119</name>
</gene>
<feature type="coiled-coil region" evidence="1">
    <location>
        <begin position="158"/>
        <end position="187"/>
    </location>
</feature>
<feature type="transmembrane region" description="Helical" evidence="3">
    <location>
        <begin position="36"/>
        <end position="57"/>
    </location>
</feature>
<keyword evidence="5" id="KW-0966">Cell projection</keyword>
<keyword evidence="1" id="KW-0175">Coiled coil</keyword>
<comment type="caution">
    <text evidence="5">The sequence shown here is derived from an EMBL/GenBank/DDBJ whole genome shotgun (WGS) entry which is preliminary data.</text>
</comment>
<evidence type="ECO:0000313" key="6">
    <source>
        <dbReference type="Proteomes" id="UP000766570"/>
    </source>
</evidence>
<feature type="compositionally biased region" description="Basic and acidic residues" evidence="2">
    <location>
        <begin position="297"/>
        <end position="311"/>
    </location>
</feature>
<sequence length="311" mass="32372">MPLKRRKNVRWIWLGIAVAVLILFGIAGALPGLMMFAGIIALILGIVALLANGIKWARIPNRKFGAGVAGAALVLTIAGGALSGTEGTAGPEELLEESAVAETLQADLASFIGKSCEFDYQVMTQGDDNNYCDEDSIGALIWVDQETHDRAEADLAVAREAETKKKLEEAAAAKAKEAEQAKTAEAAETAKAKEAADAEKAKTAAAAKAKEAAETRKAKAAAATKTKEAADAKKAKAAAAAKAQNAADAKAALAAEKARKKNAEAEVRKSPSNTYYKNCTAVRNAGAAPIFRGEPGYSRKLDRDGDGVACE</sequence>
<keyword evidence="3" id="KW-0472">Membrane</keyword>
<evidence type="ECO:0000256" key="3">
    <source>
        <dbReference type="SAM" id="Phobius"/>
    </source>
</evidence>
<feature type="transmembrane region" description="Helical" evidence="3">
    <location>
        <begin position="12"/>
        <end position="30"/>
    </location>
</feature>
<accession>A0ABS4WAH6</accession>
<feature type="region of interest" description="Disordered" evidence="2">
    <location>
        <begin position="219"/>
        <end position="276"/>
    </location>
</feature>
<dbReference type="SMART" id="SM00894">
    <property type="entry name" value="Excalibur"/>
    <property type="match status" value="1"/>
</dbReference>
<organism evidence="5 6">
    <name type="scientific">Paeniglutamicibacter psychrophenolicus</name>
    <dbReference type="NCBI Taxonomy" id="257454"/>
    <lineage>
        <taxon>Bacteria</taxon>
        <taxon>Bacillati</taxon>
        <taxon>Actinomycetota</taxon>
        <taxon>Actinomycetes</taxon>
        <taxon>Micrococcales</taxon>
        <taxon>Micrococcaceae</taxon>
        <taxon>Paeniglutamicibacter</taxon>
    </lineage>
</organism>
<keyword evidence="3" id="KW-0812">Transmembrane</keyword>
<feature type="transmembrane region" description="Helical" evidence="3">
    <location>
        <begin position="64"/>
        <end position="82"/>
    </location>
</feature>
<proteinExistence type="predicted"/>
<keyword evidence="5" id="KW-0969">Cilium</keyword>
<dbReference type="RefSeq" id="WP_342592374.1">
    <property type="nucleotide sequence ID" value="NZ_JAGIOE010000001.1"/>
</dbReference>
<dbReference type="Pfam" id="PF05901">
    <property type="entry name" value="Excalibur"/>
    <property type="match status" value="1"/>
</dbReference>
<protein>
    <submittedName>
        <fullName evidence="5">Flagellar biosynthesis GTPase FlhF</fullName>
    </submittedName>
</protein>
<evidence type="ECO:0000256" key="2">
    <source>
        <dbReference type="SAM" id="MobiDB-lite"/>
    </source>
</evidence>
<keyword evidence="3" id="KW-1133">Transmembrane helix</keyword>
<feature type="compositionally biased region" description="Basic and acidic residues" evidence="2">
    <location>
        <begin position="225"/>
        <end position="234"/>
    </location>
</feature>
<keyword evidence="5" id="KW-0282">Flagellum</keyword>
<evidence type="ECO:0000259" key="4">
    <source>
        <dbReference type="SMART" id="SM00894"/>
    </source>
</evidence>
<feature type="compositionally biased region" description="Low complexity" evidence="2">
    <location>
        <begin position="237"/>
        <end position="255"/>
    </location>
</feature>
<keyword evidence="6" id="KW-1185">Reference proteome</keyword>
<feature type="domain" description="Excalibur calcium-binding" evidence="4">
    <location>
        <begin position="275"/>
        <end position="311"/>
    </location>
</feature>